<feature type="domain" description="Sulfotransferase" evidence="4">
    <location>
        <begin position="59"/>
        <end position="269"/>
    </location>
</feature>
<keyword evidence="2" id="KW-0325">Glycoprotein</keyword>
<feature type="compositionally biased region" description="Low complexity" evidence="3">
    <location>
        <begin position="11"/>
        <end position="24"/>
    </location>
</feature>
<evidence type="ECO:0000259" key="4">
    <source>
        <dbReference type="Pfam" id="PF00685"/>
    </source>
</evidence>
<dbReference type="EMBL" id="JADBEM010000001">
    <property type="protein sequence ID" value="MBE1611961.1"/>
    <property type="molecule type" value="Genomic_DNA"/>
</dbReference>
<reference evidence="5" key="1">
    <citation type="submission" date="2020-10" db="EMBL/GenBank/DDBJ databases">
        <title>Sequencing the genomes of 1000 actinobacteria strains.</title>
        <authorList>
            <person name="Klenk H.-P."/>
        </authorList>
    </citation>
    <scope>NUCLEOTIDE SEQUENCE</scope>
    <source>
        <strain evidence="5">DSM 45354</strain>
    </source>
</reference>
<dbReference type="InterPro" id="IPR027417">
    <property type="entry name" value="P-loop_NTPase"/>
</dbReference>
<dbReference type="SUPFAM" id="SSF52540">
    <property type="entry name" value="P-loop containing nucleoside triphosphate hydrolases"/>
    <property type="match status" value="1"/>
</dbReference>
<keyword evidence="1" id="KW-0808">Transferase</keyword>
<dbReference type="AlphaFoldDB" id="A0A927N3H7"/>
<dbReference type="InterPro" id="IPR000863">
    <property type="entry name" value="Sulfotransferase_dom"/>
</dbReference>
<feature type="compositionally biased region" description="Gly residues" evidence="3">
    <location>
        <begin position="1"/>
        <end position="10"/>
    </location>
</feature>
<dbReference type="Proteomes" id="UP000638648">
    <property type="component" value="Unassembled WGS sequence"/>
</dbReference>
<evidence type="ECO:0000313" key="6">
    <source>
        <dbReference type="Proteomes" id="UP000638648"/>
    </source>
</evidence>
<name>A0A927N3H7_9ACTN</name>
<evidence type="ECO:0000256" key="2">
    <source>
        <dbReference type="ARBA" id="ARBA00023180"/>
    </source>
</evidence>
<protein>
    <recommendedName>
        <fullName evidence="4">Sulfotransferase domain-containing protein</fullName>
    </recommendedName>
</protein>
<evidence type="ECO:0000313" key="5">
    <source>
        <dbReference type="EMBL" id="MBE1611961.1"/>
    </source>
</evidence>
<proteinExistence type="predicted"/>
<dbReference type="InterPro" id="IPR037359">
    <property type="entry name" value="NST/OST"/>
</dbReference>
<dbReference type="GO" id="GO:0008146">
    <property type="term" value="F:sulfotransferase activity"/>
    <property type="evidence" value="ECO:0007669"/>
    <property type="project" value="InterPro"/>
</dbReference>
<evidence type="ECO:0000256" key="1">
    <source>
        <dbReference type="ARBA" id="ARBA00022679"/>
    </source>
</evidence>
<gene>
    <name evidence="5" type="ORF">HEB94_008809</name>
</gene>
<dbReference type="Gene3D" id="3.40.50.300">
    <property type="entry name" value="P-loop containing nucleotide triphosphate hydrolases"/>
    <property type="match status" value="1"/>
</dbReference>
<dbReference type="PANTHER" id="PTHR10605:SF56">
    <property type="entry name" value="BIFUNCTIONAL HEPARAN SULFATE N-DEACETYLASE_N-SULFOTRANSFERASE"/>
    <property type="match status" value="1"/>
</dbReference>
<feature type="region of interest" description="Disordered" evidence="3">
    <location>
        <begin position="1"/>
        <end position="44"/>
    </location>
</feature>
<dbReference type="PANTHER" id="PTHR10605">
    <property type="entry name" value="HEPARAN SULFATE SULFOTRANSFERASE"/>
    <property type="match status" value="1"/>
</dbReference>
<comment type="caution">
    <text evidence="5">The sequence shown here is derived from an EMBL/GenBank/DDBJ whole genome shotgun (WGS) entry which is preliminary data.</text>
</comment>
<keyword evidence="6" id="KW-1185">Reference proteome</keyword>
<organism evidence="5 6">
    <name type="scientific">Actinopolymorpha pittospori</name>
    <dbReference type="NCBI Taxonomy" id="648752"/>
    <lineage>
        <taxon>Bacteria</taxon>
        <taxon>Bacillati</taxon>
        <taxon>Actinomycetota</taxon>
        <taxon>Actinomycetes</taxon>
        <taxon>Propionibacteriales</taxon>
        <taxon>Actinopolymorphaceae</taxon>
        <taxon>Actinopolymorpha</taxon>
    </lineage>
</organism>
<evidence type="ECO:0000256" key="3">
    <source>
        <dbReference type="SAM" id="MobiDB-lite"/>
    </source>
</evidence>
<dbReference type="RefSeq" id="WP_337918364.1">
    <property type="nucleotide sequence ID" value="NZ_BAABJL010000176.1"/>
</dbReference>
<accession>A0A927N3H7</accession>
<sequence>MNDGGEGAGGATAEAGTNAAPAPARQSMRSSAPPWVKRSGRKVSRTFGRLTSGGRMMPSFLVAGGQRCGTTALHRALSAHPVVAAPVLHKGVNYFDLHYERGPGWYRGHFPLLSTARRRAGHWSAGTHEPQAMESSGYYLYHPLALPRIAADLPMVRLLVILRDPVERAYSAYKHGVARGFETEGSFERALELEPQRLAGEEERLRDDPSYVSHSHRHHAYVTRGRYVEQLLPVFEQFGRERVHVVQSEDFLTRPESVYSGILAFLGLPEWLPPSFDRHNARPGWPMPESVRDRLDDHFRPYDERLAELLGHPLAWRSAQVGGEAATDRSSTSSASS</sequence>
<dbReference type="Pfam" id="PF00685">
    <property type="entry name" value="Sulfotransfer_1"/>
    <property type="match status" value="1"/>
</dbReference>